<gene>
    <name evidence="3" type="ORF">PTTW11_04529</name>
</gene>
<sequence>MKYSTLLVASTASLALAAPATTVQKRAAFCGDWDRAVNGPYTTYNNLWGKGQATSGSQCTGVDGLFGNSIRWYTTWSWSGGPGQVKSYANVVTDLTPKPLKTINSLPAVWKWTYTGSNIIANVALDLFTSSSAKGSNEYEVMIWLGALGGAGPISKTGSPIAKVSLAGATWNLYNGPNGNVNVFSFVATSPQNNFSGNLMEFMKELTNNHGMPDTQFLTSTGAGTEPFSGSNAKLTTTDYSLTMT</sequence>
<dbReference type="Proteomes" id="UP000472372">
    <property type="component" value="Chromosome 4"/>
</dbReference>
<dbReference type="Pfam" id="PF01670">
    <property type="entry name" value="Glyco_hydro_12"/>
    <property type="match status" value="1"/>
</dbReference>
<dbReference type="GO" id="GO:0000272">
    <property type="term" value="P:polysaccharide catabolic process"/>
    <property type="evidence" value="ECO:0007669"/>
    <property type="project" value="UniProtKB-KW"/>
</dbReference>
<evidence type="ECO:0000256" key="1">
    <source>
        <dbReference type="ARBA" id="ARBA00005519"/>
    </source>
</evidence>
<evidence type="ECO:0000313" key="4">
    <source>
        <dbReference type="Proteomes" id="UP000472372"/>
    </source>
</evidence>
<dbReference type="PANTHER" id="PTHR34002:SF9">
    <property type="entry name" value="XYLOGLUCAN-SPECIFIC ENDO-BETA-1,4-GLUCANASE A"/>
    <property type="match status" value="1"/>
</dbReference>
<dbReference type="Gene3D" id="2.60.120.180">
    <property type="match status" value="1"/>
</dbReference>
<dbReference type="InterPro" id="IPR013320">
    <property type="entry name" value="ConA-like_dom_sf"/>
</dbReference>
<dbReference type="AlphaFoldDB" id="A0A6S6VZV6"/>
<organism evidence="3 4">
    <name type="scientific">Pyrenophora teres f. teres</name>
    <dbReference type="NCBI Taxonomy" id="97479"/>
    <lineage>
        <taxon>Eukaryota</taxon>
        <taxon>Fungi</taxon>
        <taxon>Dikarya</taxon>
        <taxon>Ascomycota</taxon>
        <taxon>Pezizomycotina</taxon>
        <taxon>Dothideomycetes</taxon>
        <taxon>Pleosporomycetidae</taxon>
        <taxon>Pleosporales</taxon>
        <taxon>Pleosporineae</taxon>
        <taxon>Pleosporaceae</taxon>
        <taxon>Pyrenophora</taxon>
    </lineage>
</organism>
<keyword evidence="2" id="KW-0326">Glycosidase</keyword>
<evidence type="ECO:0000256" key="2">
    <source>
        <dbReference type="RuleBase" id="RU361163"/>
    </source>
</evidence>
<dbReference type="EMBL" id="HG992980">
    <property type="protein sequence ID" value="CAE7030442.1"/>
    <property type="molecule type" value="Genomic_DNA"/>
</dbReference>
<keyword evidence="2" id="KW-0119">Carbohydrate metabolism</keyword>
<reference evidence="3" key="1">
    <citation type="submission" date="2021-02" db="EMBL/GenBank/DDBJ databases">
        <authorList>
            <person name="Syme A R."/>
            <person name="Syme A R."/>
            <person name="Moolhuijzen P."/>
        </authorList>
    </citation>
    <scope>NUCLEOTIDE SEQUENCE</scope>
    <source>
        <strain evidence="3">W1-1</strain>
    </source>
</reference>
<keyword evidence="2 3" id="KW-0378">Hydrolase</keyword>
<protein>
    <submittedName>
        <fullName evidence="3">Glycoside hydrolase family 12 protein</fullName>
    </submittedName>
</protein>
<dbReference type="InterPro" id="IPR013319">
    <property type="entry name" value="GH11/12"/>
</dbReference>
<accession>A0A6S6VZV6</accession>
<keyword evidence="2" id="KW-0624">Polysaccharide degradation</keyword>
<dbReference type="PANTHER" id="PTHR34002">
    <property type="entry name" value="BLR1656 PROTEIN"/>
    <property type="match status" value="1"/>
</dbReference>
<dbReference type="InterPro" id="IPR002594">
    <property type="entry name" value="GH12"/>
</dbReference>
<dbReference type="GO" id="GO:0008810">
    <property type="term" value="F:cellulase activity"/>
    <property type="evidence" value="ECO:0007669"/>
    <property type="project" value="InterPro"/>
</dbReference>
<name>A0A6S6VZV6_9PLEO</name>
<dbReference type="SUPFAM" id="SSF49899">
    <property type="entry name" value="Concanavalin A-like lectins/glucanases"/>
    <property type="match status" value="1"/>
</dbReference>
<comment type="similarity">
    <text evidence="1 2">Belongs to the glycosyl hydrolase 12 (cellulase H) family.</text>
</comment>
<proteinExistence type="inferred from homology"/>
<evidence type="ECO:0000313" key="3">
    <source>
        <dbReference type="EMBL" id="CAE7030442.1"/>
    </source>
</evidence>